<dbReference type="EMBL" id="CP129113">
    <property type="protein sequence ID" value="WLV24853.1"/>
    <property type="molecule type" value="Genomic_DNA"/>
</dbReference>
<comment type="similarity">
    <text evidence="1">Belongs to the LutC/YkgG family.</text>
</comment>
<gene>
    <name evidence="1" type="primary">lutC</name>
    <name evidence="3" type="ORF">QR721_01010</name>
</gene>
<accession>A0ABY9KVH7</accession>
<protein>
    <recommendedName>
        <fullName evidence="1">Lactate utilization protein C</fullName>
    </recommendedName>
</protein>
<dbReference type="Gene3D" id="3.40.50.10420">
    <property type="entry name" value="NagB/RpiA/CoA transferase-like"/>
    <property type="match status" value="1"/>
</dbReference>
<evidence type="ECO:0000313" key="3">
    <source>
        <dbReference type="EMBL" id="WLV24853.1"/>
    </source>
</evidence>
<evidence type="ECO:0000256" key="1">
    <source>
        <dbReference type="HAMAP-Rule" id="MF_02104"/>
    </source>
</evidence>
<dbReference type="Proteomes" id="UP001180087">
    <property type="component" value="Chromosome"/>
</dbReference>
<dbReference type="PANTHER" id="PTHR43682:SF1">
    <property type="entry name" value="LACTATE UTILIZATION PROTEIN C"/>
    <property type="match status" value="1"/>
</dbReference>
<dbReference type="InterPro" id="IPR003741">
    <property type="entry name" value="LUD_dom"/>
</dbReference>
<evidence type="ECO:0000313" key="4">
    <source>
        <dbReference type="Proteomes" id="UP001180087"/>
    </source>
</evidence>
<dbReference type="SUPFAM" id="SSF100950">
    <property type="entry name" value="NagB/RpiA/CoA transferase-like"/>
    <property type="match status" value="1"/>
</dbReference>
<dbReference type="InterPro" id="IPR022823">
    <property type="entry name" value="LutC"/>
</dbReference>
<dbReference type="InterPro" id="IPR024185">
    <property type="entry name" value="FTHF_cligase-like_sf"/>
</dbReference>
<evidence type="ECO:0000259" key="2">
    <source>
        <dbReference type="Pfam" id="PF02589"/>
    </source>
</evidence>
<dbReference type="RefSeq" id="WP_348028301.1">
    <property type="nucleotide sequence ID" value="NZ_CP129113.1"/>
</dbReference>
<dbReference type="Pfam" id="PF02589">
    <property type="entry name" value="LUD_dom"/>
    <property type="match status" value="1"/>
</dbReference>
<feature type="domain" description="LUD" evidence="2">
    <location>
        <begin position="65"/>
        <end position="233"/>
    </location>
</feature>
<keyword evidence="4" id="KW-1185">Reference proteome</keyword>
<name>A0ABY9KVH7_9BACI</name>
<reference evidence="3" key="1">
    <citation type="submission" date="2023-06" db="EMBL/GenBank/DDBJ databases">
        <title>A Treasure from Seagulls: Isolation and Description of Aciduricobacillus qingdaonensis gen. nov., sp. nov., a Rare Obligately Uric Acid-utilizing Member in the Family Bacillaceae.</title>
        <authorList>
            <person name="Liu W."/>
            <person name="Wang B."/>
        </authorList>
    </citation>
    <scope>NUCLEOTIDE SEQUENCE</scope>
    <source>
        <strain evidence="3">44XB</strain>
    </source>
</reference>
<proteinExistence type="inferred from homology"/>
<comment type="function">
    <text evidence="1">Is involved in L-lactate degradation and allows cells to grow with lactate as the sole carbon source.</text>
</comment>
<sequence>MAIQNRDVFLERLAGRLGRGPRTVGVERPEWTVRPQHKVLVDASQDELVDVLKRQCKVIHTDFRKTNIESLAQTLDEVIKNYSGNKIIIANDQRTADAELDFYFDRKRADGCLVHVWDEEIGKENQQRAEQADIGITFSDMTLAESGTIALFNDKNQSRSISLLPHSYIAIIPKSTIVPRFTQAAQQVRKRLAAGEKVGSCVSLVTGPSNSADIEMHLIVGVHGPVEATYIVVEDM</sequence>
<dbReference type="PANTHER" id="PTHR43682">
    <property type="entry name" value="LACTATE UTILIZATION PROTEIN C"/>
    <property type="match status" value="1"/>
</dbReference>
<organism evidence="3 4">
    <name type="scientific">Aciduricibacillus chroicocephali</name>
    <dbReference type="NCBI Taxonomy" id="3054939"/>
    <lineage>
        <taxon>Bacteria</taxon>
        <taxon>Bacillati</taxon>
        <taxon>Bacillota</taxon>
        <taxon>Bacilli</taxon>
        <taxon>Bacillales</taxon>
        <taxon>Bacillaceae</taxon>
        <taxon>Aciduricibacillus</taxon>
    </lineage>
</organism>
<dbReference type="InterPro" id="IPR037171">
    <property type="entry name" value="NagB/RpiA_transferase-like"/>
</dbReference>
<dbReference type="HAMAP" id="MF_02104">
    <property type="entry name" value="LutC"/>
    <property type="match status" value="1"/>
</dbReference>